<evidence type="ECO:0000313" key="1">
    <source>
        <dbReference type="EnsemblPlants" id="Kaladp0045s0534.1.v1.1"/>
    </source>
</evidence>
<dbReference type="Gene3D" id="3.30.70.100">
    <property type="match status" value="1"/>
</dbReference>
<sequence>MNKKIVIRVFLDSQRVSLPQKLFGMEGKKRSDDKMRAKILKIVVRVAGVDKAEFKGSDKSQVEVEGGGRLDPIELVKKLRRNACCAELESVTPAKEEVKKEEKPKEAATTTMLPVMHWRPNSYMTVY</sequence>
<name>A0A7N0TV89_KALFE</name>
<dbReference type="Gramene" id="Kaladp0045s0534.1.v1.1">
    <property type="protein sequence ID" value="Kaladp0045s0534.1.v1.1"/>
    <property type="gene ID" value="Kaladp0045s0534.v1.1"/>
</dbReference>
<accession>A0A7N0TV89</accession>
<proteinExistence type="predicted"/>
<dbReference type="AlphaFoldDB" id="A0A7N0TV89"/>
<dbReference type="Proteomes" id="UP000594263">
    <property type="component" value="Unplaced"/>
</dbReference>
<reference evidence="1" key="1">
    <citation type="submission" date="2021-01" db="UniProtKB">
        <authorList>
            <consortium name="EnsemblPlants"/>
        </authorList>
    </citation>
    <scope>IDENTIFICATION</scope>
</reference>
<dbReference type="EnsemblPlants" id="Kaladp0045s0534.1.v1.1">
    <property type="protein sequence ID" value="Kaladp0045s0534.1.v1.1"/>
    <property type="gene ID" value="Kaladp0045s0534.v1.1"/>
</dbReference>
<protein>
    <submittedName>
        <fullName evidence="1">Uncharacterized protein</fullName>
    </submittedName>
</protein>
<keyword evidence="2" id="KW-1185">Reference proteome</keyword>
<dbReference type="PANTHER" id="PTHR46371">
    <property type="entry name" value="OS04G0464100 PROTEIN"/>
    <property type="match status" value="1"/>
</dbReference>
<evidence type="ECO:0000313" key="2">
    <source>
        <dbReference type="Proteomes" id="UP000594263"/>
    </source>
</evidence>
<dbReference type="InterPro" id="IPR044296">
    <property type="entry name" value="HIPP46"/>
</dbReference>
<organism evidence="1 2">
    <name type="scientific">Kalanchoe fedtschenkoi</name>
    <name type="common">Lavender scallops</name>
    <name type="synonym">South American air plant</name>
    <dbReference type="NCBI Taxonomy" id="63787"/>
    <lineage>
        <taxon>Eukaryota</taxon>
        <taxon>Viridiplantae</taxon>
        <taxon>Streptophyta</taxon>
        <taxon>Embryophyta</taxon>
        <taxon>Tracheophyta</taxon>
        <taxon>Spermatophyta</taxon>
        <taxon>Magnoliopsida</taxon>
        <taxon>eudicotyledons</taxon>
        <taxon>Gunneridae</taxon>
        <taxon>Pentapetalae</taxon>
        <taxon>Saxifragales</taxon>
        <taxon>Crassulaceae</taxon>
        <taxon>Kalanchoe</taxon>
    </lineage>
</organism>